<feature type="non-terminal residue" evidence="4">
    <location>
        <position position="439"/>
    </location>
</feature>
<proteinExistence type="predicted"/>
<keyword evidence="2" id="KW-0472">Membrane</keyword>
<dbReference type="Proteomes" id="UP000014760">
    <property type="component" value="Unassembled WGS sequence"/>
</dbReference>
<dbReference type="GO" id="GO:0015677">
    <property type="term" value="P:copper ion import"/>
    <property type="evidence" value="ECO:0007669"/>
    <property type="project" value="TreeGrafter"/>
</dbReference>
<dbReference type="GO" id="GO:0005768">
    <property type="term" value="C:endosome"/>
    <property type="evidence" value="ECO:0007669"/>
    <property type="project" value="TreeGrafter"/>
</dbReference>
<dbReference type="OrthoDB" id="550646at2759"/>
<dbReference type="GO" id="GO:0008823">
    <property type="term" value="F:cupric reductase (NADH) activity"/>
    <property type="evidence" value="ECO:0007669"/>
    <property type="project" value="TreeGrafter"/>
</dbReference>
<keyword evidence="2" id="KW-0812">Transmembrane</keyword>
<feature type="transmembrane region" description="Helical" evidence="2">
    <location>
        <begin position="277"/>
        <end position="297"/>
    </location>
</feature>
<evidence type="ECO:0000259" key="3">
    <source>
        <dbReference type="Pfam" id="PF03807"/>
    </source>
</evidence>
<dbReference type="AlphaFoldDB" id="R7TBW4"/>
<feature type="transmembrane region" description="Helical" evidence="2">
    <location>
        <begin position="230"/>
        <end position="256"/>
    </location>
</feature>
<evidence type="ECO:0000313" key="5">
    <source>
        <dbReference type="EnsemblMetazoa" id="CapteP83596"/>
    </source>
</evidence>
<dbReference type="PANTHER" id="PTHR14239">
    <property type="entry name" value="DUDULIN-RELATED"/>
    <property type="match status" value="1"/>
</dbReference>
<dbReference type="STRING" id="283909.R7TBW4"/>
<dbReference type="GO" id="GO:0005886">
    <property type="term" value="C:plasma membrane"/>
    <property type="evidence" value="ECO:0007669"/>
    <property type="project" value="TreeGrafter"/>
</dbReference>
<accession>R7TBW4</accession>
<feature type="transmembrane region" description="Helical" evidence="2">
    <location>
        <begin position="370"/>
        <end position="388"/>
    </location>
</feature>
<evidence type="ECO:0000256" key="2">
    <source>
        <dbReference type="SAM" id="Phobius"/>
    </source>
</evidence>
<feature type="transmembrane region" description="Helical" evidence="2">
    <location>
        <begin position="408"/>
        <end position="429"/>
    </location>
</feature>
<dbReference type="EMBL" id="AMQN01003009">
    <property type="status" value="NOT_ANNOTATED_CDS"/>
    <property type="molecule type" value="Genomic_DNA"/>
</dbReference>
<dbReference type="Gene3D" id="3.40.50.720">
    <property type="entry name" value="NAD(P)-binding Rossmann-like Domain"/>
    <property type="match status" value="1"/>
</dbReference>
<keyword evidence="1" id="KW-0560">Oxidoreductase</keyword>
<dbReference type="Pfam" id="PF03807">
    <property type="entry name" value="F420_oxidored"/>
    <property type="match status" value="1"/>
</dbReference>
<reference evidence="4 6" key="2">
    <citation type="journal article" date="2013" name="Nature">
        <title>Insights into bilaterian evolution from three spiralian genomes.</title>
        <authorList>
            <person name="Simakov O."/>
            <person name="Marletaz F."/>
            <person name="Cho S.J."/>
            <person name="Edsinger-Gonzales E."/>
            <person name="Havlak P."/>
            <person name="Hellsten U."/>
            <person name="Kuo D.H."/>
            <person name="Larsson T."/>
            <person name="Lv J."/>
            <person name="Arendt D."/>
            <person name="Savage R."/>
            <person name="Osoegawa K."/>
            <person name="de Jong P."/>
            <person name="Grimwood J."/>
            <person name="Chapman J.A."/>
            <person name="Shapiro H."/>
            <person name="Aerts A."/>
            <person name="Otillar R.P."/>
            <person name="Terry A.Y."/>
            <person name="Boore J.L."/>
            <person name="Grigoriev I.V."/>
            <person name="Lindberg D.R."/>
            <person name="Seaver E.C."/>
            <person name="Weisblat D.A."/>
            <person name="Putnam N.H."/>
            <person name="Rokhsar D.S."/>
        </authorList>
    </citation>
    <scope>NUCLEOTIDE SEQUENCE</scope>
    <source>
        <strain evidence="4 6">I ESC-2004</strain>
    </source>
</reference>
<dbReference type="InterPro" id="IPR036291">
    <property type="entry name" value="NAD(P)-bd_dom_sf"/>
</dbReference>
<gene>
    <name evidence="4" type="ORF">CAPTEDRAFT_83596</name>
</gene>
<feature type="domain" description="Pyrroline-5-carboxylate reductase catalytic N-terminal" evidence="3">
    <location>
        <begin position="1"/>
        <end position="93"/>
    </location>
</feature>
<dbReference type="EnsemblMetazoa" id="CapteT83596">
    <property type="protein sequence ID" value="CapteP83596"/>
    <property type="gene ID" value="CapteG83596"/>
</dbReference>
<evidence type="ECO:0000256" key="1">
    <source>
        <dbReference type="ARBA" id="ARBA00023002"/>
    </source>
</evidence>
<feature type="transmembrane region" description="Helical" evidence="2">
    <location>
        <begin position="185"/>
        <end position="210"/>
    </location>
</feature>
<dbReference type="GO" id="GO:0052851">
    <property type="term" value="F:ferric-chelate reductase (NADPH) activity"/>
    <property type="evidence" value="ECO:0007669"/>
    <property type="project" value="TreeGrafter"/>
</dbReference>
<dbReference type="InterPro" id="IPR051267">
    <property type="entry name" value="STEAP_metalloreductase"/>
</dbReference>
<evidence type="ECO:0000313" key="4">
    <source>
        <dbReference type="EMBL" id="ELT90982.1"/>
    </source>
</evidence>
<sequence length="439" mass="48692">IGVVGTGDFGRAFSVRVSSAGYRVVIGSRDPHSRAKFLSKVDPALQGIPVVTIQECIEKSNIVVFALSSEDQRSLALAQQDRLKGKIVVDVSNTTAQNATDQSQAEQLQSFLPQTHVIKAFNTVSAYALGEDGNARASRSVFVCGNQASARAEVSKLAVSMALQVVDMGGVASARALEKSMQTMFAGWGWATIVICLLFVFWLVFTMLVYHFAHSRSNIWLRFPSNLINKVFGCMALTLLALCYLPGCIVAIVQLVRGTKNKALPQWMCTWLQMRKQMGLFGLLFALTHCCLSLVILDPAYLSSWYENSRVTIPANQTGNLVVRFSSRMNWAGETTILFATLSTALYCIVVITSLPSVGRLLNWKEWNFVQTYMGLLCMVFACTHITVKGYSSWISTSFVDLIQSKDLVSQFLPWAVLLVRIVLWIPCINSRLWRIRRG</sequence>
<dbReference type="HOGENOM" id="CLU_034618_1_1_1"/>
<reference evidence="6" key="1">
    <citation type="submission" date="2012-12" db="EMBL/GenBank/DDBJ databases">
        <authorList>
            <person name="Hellsten U."/>
            <person name="Grimwood J."/>
            <person name="Chapman J.A."/>
            <person name="Shapiro H."/>
            <person name="Aerts A."/>
            <person name="Otillar R.P."/>
            <person name="Terry A.Y."/>
            <person name="Boore J.L."/>
            <person name="Simakov O."/>
            <person name="Marletaz F."/>
            <person name="Cho S.-J."/>
            <person name="Edsinger-Gonzales E."/>
            <person name="Havlak P."/>
            <person name="Kuo D.-H."/>
            <person name="Larsson T."/>
            <person name="Lv J."/>
            <person name="Arendt D."/>
            <person name="Savage R."/>
            <person name="Osoegawa K."/>
            <person name="de Jong P."/>
            <person name="Lindberg D.R."/>
            <person name="Seaver E.C."/>
            <person name="Weisblat D.A."/>
            <person name="Putnam N.H."/>
            <person name="Grigoriev I.V."/>
            <person name="Rokhsar D.S."/>
        </authorList>
    </citation>
    <scope>NUCLEOTIDE SEQUENCE</scope>
    <source>
        <strain evidence="6">I ESC-2004</strain>
    </source>
</reference>
<feature type="non-terminal residue" evidence="4">
    <location>
        <position position="1"/>
    </location>
</feature>
<keyword evidence="2" id="KW-1133">Transmembrane helix</keyword>
<dbReference type="EMBL" id="KB310691">
    <property type="protein sequence ID" value="ELT90982.1"/>
    <property type="molecule type" value="Genomic_DNA"/>
</dbReference>
<reference evidence="5" key="3">
    <citation type="submission" date="2015-06" db="UniProtKB">
        <authorList>
            <consortium name="EnsemblMetazoa"/>
        </authorList>
    </citation>
    <scope>IDENTIFICATION</scope>
</reference>
<feature type="transmembrane region" description="Helical" evidence="2">
    <location>
        <begin position="337"/>
        <end position="358"/>
    </location>
</feature>
<dbReference type="PANTHER" id="PTHR14239:SF0">
    <property type="entry name" value="F420-DEPENDENT NADP REDUCTASE"/>
    <property type="match status" value="1"/>
</dbReference>
<keyword evidence="6" id="KW-1185">Reference proteome</keyword>
<protein>
    <recommendedName>
        <fullName evidence="3">Pyrroline-5-carboxylate reductase catalytic N-terminal domain-containing protein</fullName>
    </recommendedName>
</protein>
<name>R7TBW4_CAPTE</name>
<evidence type="ECO:0000313" key="6">
    <source>
        <dbReference type="Proteomes" id="UP000014760"/>
    </source>
</evidence>
<dbReference type="InterPro" id="IPR028939">
    <property type="entry name" value="P5C_Rdtase_cat_N"/>
</dbReference>
<organism evidence="4">
    <name type="scientific">Capitella teleta</name>
    <name type="common">Polychaete worm</name>
    <dbReference type="NCBI Taxonomy" id="283909"/>
    <lineage>
        <taxon>Eukaryota</taxon>
        <taxon>Metazoa</taxon>
        <taxon>Spiralia</taxon>
        <taxon>Lophotrochozoa</taxon>
        <taxon>Annelida</taxon>
        <taxon>Polychaeta</taxon>
        <taxon>Sedentaria</taxon>
        <taxon>Scolecida</taxon>
        <taxon>Capitellidae</taxon>
        <taxon>Capitella</taxon>
    </lineage>
</organism>
<dbReference type="OMA" id="GWERNPK"/>
<dbReference type="SUPFAM" id="SSF51735">
    <property type="entry name" value="NAD(P)-binding Rossmann-fold domains"/>
    <property type="match status" value="1"/>
</dbReference>